<sequence>MGQVIRKDAEPEFQHSSFVQSCAYCGARFAVFVSRERGGDAEEGYACPECDKSYHTHAALEPMVSLLAARSDGKKDRYQETMF</sequence>
<organism evidence="1 2">
    <name type="scientific">Caenimonas aquaedulcis</name>
    <dbReference type="NCBI Taxonomy" id="2793270"/>
    <lineage>
        <taxon>Bacteria</taxon>
        <taxon>Pseudomonadati</taxon>
        <taxon>Pseudomonadota</taxon>
        <taxon>Betaproteobacteria</taxon>
        <taxon>Burkholderiales</taxon>
        <taxon>Comamonadaceae</taxon>
        <taxon>Caenimonas</taxon>
    </lineage>
</organism>
<accession>A0A931H2J6</accession>
<dbReference type="Proteomes" id="UP000651050">
    <property type="component" value="Unassembled WGS sequence"/>
</dbReference>
<dbReference type="RefSeq" id="WP_196985286.1">
    <property type="nucleotide sequence ID" value="NZ_JADWYS010000001.1"/>
</dbReference>
<dbReference type="EMBL" id="JADWYS010000001">
    <property type="protein sequence ID" value="MBG9387357.1"/>
    <property type="molecule type" value="Genomic_DNA"/>
</dbReference>
<gene>
    <name evidence="1" type="ORF">I5803_04955</name>
</gene>
<name>A0A931H2J6_9BURK</name>
<reference evidence="1" key="1">
    <citation type="submission" date="2020-11" db="EMBL/GenBank/DDBJ databases">
        <title>Bacterial whole genome sequence for Caenimonas sp. DR4.4.</title>
        <authorList>
            <person name="Le V."/>
            <person name="Ko S.-R."/>
            <person name="Ahn C.-Y."/>
            <person name="Oh H.-M."/>
        </authorList>
    </citation>
    <scope>NUCLEOTIDE SEQUENCE</scope>
    <source>
        <strain evidence="1">DR4.4</strain>
    </source>
</reference>
<comment type="caution">
    <text evidence="1">The sequence shown here is derived from an EMBL/GenBank/DDBJ whole genome shotgun (WGS) entry which is preliminary data.</text>
</comment>
<evidence type="ECO:0000313" key="1">
    <source>
        <dbReference type="EMBL" id="MBG9387357.1"/>
    </source>
</evidence>
<evidence type="ECO:0000313" key="2">
    <source>
        <dbReference type="Proteomes" id="UP000651050"/>
    </source>
</evidence>
<keyword evidence="2" id="KW-1185">Reference proteome</keyword>
<protein>
    <submittedName>
        <fullName evidence="1">Uncharacterized protein</fullName>
    </submittedName>
</protein>
<dbReference type="AlphaFoldDB" id="A0A931H2J6"/>
<proteinExistence type="predicted"/>